<dbReference type="PANTHER" id="PTHR43737:SF1">
    <property type="entry name" value="DUF1501 DOMAIN-CONTAINING PROTEIN"/>
    <property type="match status" value="1"/>
</dbReference>
<name>A0ABU3A382_9GAMM</name>
<proteinExistence type="predicted"/>
<evidence type="ECO:0000313" key="2">
    <source>
        <dbReference type="EMBL" id="MDT0604424.1"/>
    </source>
</evidence>
<organism evidence="2 3">
    <name type="scientific">Thalassotalea castellviae</name>
    <dbReference type="NCBI Taxonomy" id="3075612"/>
    <lineage>
        <taxon>Bacteria</taxon>
        <taxon>Pseudomonadati</taxon>
        <taxon>Pseudomonadota</taxon>
        <taxon>Gammaproteobacteria</taxon>
        <taxon>Alteromonadales</taxon>
        <taxon>Colwelliaceae</taxon>
        <taxon>Thalassotalea</taxon>
    </lineage>
</organism>
<evidence type="ECO:0000256" key="1">
    <source>
        <dbReference type="SAM" id="SignalP"/>
    </source>
</evidence>
<evidence type="ECO:0000313" key="3">
    <source>
        <dbReference type="Proteomes" id="UP001266357"/>
    </source>
</evidence>
<keyword evidence="3" id="KW-1185">Reference proteome</keyword>
<feature type="signal peptide" evidence="1">
    <location>
        <begin position="1"/>
        <end position="24"/>
    </location>
</feature>
<reference evidence="2 3" key="1">
    <citation type="submission" date="2023-09" db="EMBL/GenBank/DDBJ databases">
        <authorList>
            <person name="Rey-Velasco X."/>
        </authorList>
    </citation>
    <scope>NUCLEOTIDE SEQUENCE [LARGE SCALE GENOMIC DNA]</scope>
    <source>
        <strain evidence="2 3">W431</strain>
    </source>
</reference>
<dbReference type="Proteomes" id="UP001266357">
    <property type="component" value="Unassembled WGS sequence"/>
</dbReference>
<feature type="chain" id="PRO_5047179594" evidence="1">
    <location>
        <begin position="25"/>
        <end position="452"/>
    </location>
</feature>
<dbReference type="RefSeq" id="WP_311582488.1">
    <property type="nucleotide sequence ID" value="NZ_JAVRIF010000006.1"/>
</dbReference>
<dbReference type="PANTHER" id="PTHR43737">
    <property type="entry name" value="BLL7424 PROTEIN"/>
    <property type="match status" value="1"/>
</dbReference>
<sequence>MNKRHFLKSILASGIGLSSYSAVGQQLAMINASAKATPLEGYKALVCIFLYGGNDSYNMLIPTENSDYQTYAGVRQNLAIAQESLIPLSTSSLLPYSLGVPDYMSPVSELFHQGRLAFINNVGPLVEPTSKANIENGSALLPPQLFSHNDQQKLWETAGSNINELSGWAGRMADLLTDTSSNSLSMNISLAGNNVMQTGNIVQPYSMTADGAPMFEALNPQHNWNSQRIALFDQLIALDNHVLGNSYKKIMSTARTNALQVNQALDSLPILSTTFEADSLSQELEMTTKLIAAREALGMKRQVFFIGFGGWDTHDRQLLDHPRLLNTLSLALHRFNEAINELGLSEFVTTFTASDFGRTLTSNGDGTDHGWGGHQLVMGGAVNGGKLYGEMPELALNSQNDLGDGRMIPTTSSEEYGAQLAKWFGLTDAEVAQVFPTLSRFDQHNINFLQSI</sequence>
<dbReference type="InterPro" id="IPR010869">
    <property type="entry name" value="DUF1501"/>
</dbReference>
<gene>
    <name evidence="2" type="ORF">RM573_12520</name>
</gene>
<dbReference type="Pfam" id="PF07394">
    <property type="entry name" value="DUF1501"/>
    <property type="match status" value="1"/>
</dbReference>
<accession>A0ABU3A382</accession>
<protein>
    <submittedName>
        <fullName evidence="2">DUF1501 domain-containing protein</fullName>
    </submittedName>
</protein>
<dbReference type="EMBL" id="JAVRIF010000006">
    <property type="protein sequence ID" value="MDT0604424.1"/>
    <property type="molecule type" value="Genomic_DNA"/>
</dbReference>
<keyword evidence="1" id="KW-0732">Signal</keyword>
<comment type="caution">
    <text evidence="2">The sequence shown here is derived from an EMBL/GenBank/DDBJ whole genome shotgun (WGS) entry which is preliminary data.</text>
</comment>